<gene>
    <name evidence="4" type="ORF">JZ751_008522</name>
</gene>
<name>A0A8T2MPD5_9TELE</name>
<keyword evidence="5" id="KW-1185">Reference proteome</keyword>
<sequence length="704" mass="79014">MPFCSIEEMVDHIPTEPEARDTFSFTCHHDLVLDGRTLVAGEPLVLLSIEHHGDDDKGLARCSLIGQTEEEVLVPLSYRGVFYEKQSSHSYNLREIMSTPRLRGRHYRHTRATRCGGPLLLKPVHQVKAIMHLSYLKTLTHLPTLKLTLHSLFTHRNPTNNHLPTVTQPPSPESHERGKREREMMRNRHQKGKREKEWCGIGMEEERNVRKNVVQFPSSLEVDVIDVTESSQNVVFVTPLTLAEVAAKPADVFPNMAEILDTPEGARALFRCRWLPSLRSGRFLVIHGAGDPTVVLASTFKVSNSTFNVLAYHNAEQRSGQSLMLRLQCLSLSQCRTEERAEFNAPPSVSQPITMQNRGVGRVKCSTFSVSAYHTEWMTGSGWGRRHFLLSHHYAGGLRRRPRDFNSVYELYAASCRALPDRGGAPLRVTVATHCESTEEELASLSVGDQLEVLRHEQVKVGGRDDDDDDGGEKQEIEVLVCRRTLEADDEDEEDEEEEGGRRREESEEIYLPMYLQGHFVEKIADNKRYSLPDLCKRFSLPLDVKVGRRDPAMADDPLPGFSALRLEEVAAEPTVVVSLADEPDLLFELPVRWISMSVSFTSDPLPWSGGAPPVWRRETVTEVTDNFYFEFRKAAQPEAGAPPPRPPKQSTSTQTAPKNPTPRTASKASHSPAPNPKSMSLPHSLDKLSLRSPPPPPPVVSPE</sequence>
<dbReference type="GO" id="GO:0005634">
    <property type="term" value="C:nucleus"/>
    <property type="evidence" value="ECO:0007669"/>
    <property type="project" value="TreeGrafter"/>
</dbReference>
<proteinExistence type="inferred from homology"/>
<dbReference type="Proteomes" id="UP000824540">
    <property type="component" value="Unassembled WGS sequence"/>
</dbReference>
<dbReference type="Pfam" id="PF12736">
    <property type="entry name" value="CABIT"/>
    <property type="match status" value="2"/>
</dbReference>
<dbReference type="GO" id="GO:0005737">
    <property type="term" value="C:cytoplasm"/>
    <property type="evidence" value="ECO:0007669"/>
    <property type="project" value="TreeGrafter"/>
</dbReference>
<feature type="region of interest" description="Disordered" evidence="2">
    <location>
        <begin position="637"/>
        <end position="704"/>
    </location>
</feature>
<evidence type="ECO:0000256" key="2">
    <source>
        <dbReference type="SAM" id="MobiDB-lite"/>
    </source>
</evidence>
<comment type="similarity">
    <text evidence="1">Belongs to the themis family.</text>
</comment>
<dbReference type="AlphaFoldDB" id="A0A8T2MPD5"/>
<organism evidence="4 5">
    <name type="scientific">Albula glossodonta</name>
    <name type="common">roundjaw bonefish</name>
    <dbReference type="NCBI Taxonomy" id="121402"/>
    <lineage>
        <taxon>Eukaryota</taxon>
        <taxon>Metazoa</taxon>
        <taxon>Chordata</taxon>
        <taxon>Craniata</taxon>
        <taxon>Vertebrata</taxon>
        <taxon>Euteleostomi</taxon>
        <taxon>Actinopterygii</taxon>
        <taxon>Neopterygii</taxon>
        <taxon>Teleostei</taxon>
        <taxon>Albuliformes</taxon>
        <taxon>Albulidae</taxon>
        <taxon>Albula</taxon>
    </lineage>
</organism>
<dbReference type="PANTHER" id="PTHR15215:SF2">
    <property type="entry name" value="PROTEIN THEMIS2"/>
    <property type="match status" value="1"/>
</dbReference>
<feature type="region of interest" description="Disordered" evidence="2">
    <location>
        <begin position="484"/>
        <end position="506"/>
    </location>
</feature>
<accession>A0A8T2MPD5</accession>
<evidence type="ECO:0000313" key="5">
    <source>
        <dbReference type="Proteomes" id="UP000824540"/>
    </source>
</evidence>
<dbReference type="InterPro" id="IPR039671">
    <property type="entry name" value="THEMIS"/>
</dbReference>
<comment type="caution">
    <text evidence="4">The sequence shown here is derived from an EMBL/GenBank/DDBJ whole genome shotgun (WGS) entry which is preliminary data.</text>
</comment>
<dbReference type="PANTHER" id="PTHR15215">
    <property type="entry name" value="CABIT DOMAIN-CONTAINING PROTEIN"/>
    <property type="match status" value="1"/>
</dbReference>
<feature type="domain" description="CABIT" evidence="3">
    <location>
        <begin position="2"/>
        <end position="232"/>
    </location>
</feature>
<reference evidence="4" key="1">
    <citation type="thesis" date="2021" institute="BYU ScholarsArchive" country="Provo, UT, USA">
        <title>Applications of and Algorithms for Genome Assembly and Genomic Analyses with an Emphasis on Marine Teleosts.</title>
        <authorList>
            <person name="Pickett B.D."/>
        </authorList>
    </citation>
    <scope>NUCLEOTIDE SEQUENCE</scope>
    <source>
        <strain evidence="4">HI-2016</strain>
    </source>
</reference>
<evidence type="ECO:0000256" key="1">
    <source>
        <dbReference type="ARBA" id="ARBA00006414"/>
    </source>
</evidence>
<protein>
    <recommendedName>
        <fullName evidence="3">CABIT domain-containing protein</fullName>
    </recommendedName>
</protein>
<feature type="compositionally biased region" description="Basic and acidic residues" evidence="2">
    <location>
        <begin position="173"/>
        <end position="186"/>
    </location>
</feature>
<evidence type="ECO:0000259" key="3">
    <source>
        <dbReference type="Pfam" id="PF12736"/>
    </source>
</evidence>
<dbReference type="OrthoDB" id="9030353at2759"/>
<feature type="domain" description="CABIT" evidence="3">
    <location>
        <begin position="385"/>
        <end position="581"/>
    </location>
</feature>
<feature type="region of interest" description="Disordered" evidence="2">
    <location>
        <begin position="159"/>
        <end position="195"/>
    </location>
</feature>
<dbReference type="EMBL" id="JAFBMS010001589">
    <property type="protein sequence ID" value="KAG9328980.1"/>
    <property type="molecule type" value="Genomic_DNA"/>
</dbReference>
<evidence type="ECO:0000313" key="4">
    <source>
        <dbReference type="EMBL" id="KAG9328980.1"/>
    </source>
</evidence>
<dbReference type="InterPro" id="IPR025946">
    <property type="entry name" value="CABIT_dom"/>
</dbReference>
<dbReference type="GO" id="GO:0050852">
    <property type="term" value="P:T cell receptor signaling pathway"/>
    <property type="evidence" value="ECO:0007669"/>
    <property type="project" value="TreeGrafter"/>
</dbReference>
<feature type="compositionally biased region" description="Pro residues" evidence="2">
    <location>
        <begin position="693"/>
        <end position="704"/>
    </location>
</feature>
<feature type="compositionally biased region" description="Acidic residues" evidence="2">
    <location>
        <begin position="488"/>
        <end position="499"/>
    </location>
</feature>
<feature type="compositionally biased region" description="Polar residues" evidence="2">
    <location>
        <begin position="649"/>
        <end position="670"/>
    </location>
</feature>